<dbReference type="PROSITE" id="PS50850">
    <property type="entry name" value="MFS"/>
    <property type="match status" value="1"/>
</dbReference>
<dbReference type="EMBL" id="JACHIH010000003">
    <property type="protein sequence ID" value="MBB5046145.1"/>
    <property type="molecule type" value="Genomic_DNA"/>
</dbReference>
<evidence type="ECO:0000256" key="8">
    <source>
        <dbReference type="SAM" id="Phobius"/>
    </source>
</evidence>
<keyword evidence="7 8" id="KW-0472">Membrane</keyword>
<dbReference type="PANTHER" id="PTHR42718:SF9">
    <property type="entry name" value="MAJOR FACILITATOR SUPERFAMILY MULTIDRUG TRANSPORTER MFSC"/>
    <property type="match status" value="1"/>
</dbReference>
<feature type="transmembrane region" description="Helical" evidence="8">
    <location>
        <begin position="185"/>
        <end position="207"/>
    </location>
</feature>
<feature type="transmembrane region" description="Helical" evidence="8">
    <location>
        <begin position="158"/>
        <end position="179"/>
    </location>
</feature>
<evidence type="ECO:0000256" key="4">
    <source>
        <dbReference type="ARBA" id="ARBA00022475"/>
    </source>
</evidence>
<comment type="similarity">
    <text evidence="2">Belongs to the major facilitator superfamily. EmrB family.</text>
</comment>
<feature type="transmembrane region" description="Helical" evidence="8">
    <location>
        <begin position="121"/>
        <end position="146"/>
    </location>
</feature>
<evidence type="ECO:0000256" key="6">
    <source>
        <dbReference type="ARBA" id="ARBA00022989"/>
    </source>
</evidence>
<feature type="transmembrane region" description="Helical" evidence="8">
    <location>
        <begin position="288"/>
        <end position="312"/>
    </location>
</feature>
<accession>A0A7W8DXV1</accession>
<feature type="transmembrane region" description="Helical" evidence="8">
    <location>
        <begin position="507"/>
        <end position="529"/>
    </location>
</feature>
<dbReference type="InterPro" id="IPR004638">
    <property type="entry name" value="EmrB-like"/>
</dbReference>
<keyword evidence="6 8" id="KW-1133">Transmembrane helix</keyword>
<dbReference type="Pfam" id="PF07690">
    <property type="entry name" value="MFS_1"/>
    <property type="match status" value="1"/>
</dbReference>
<comment type="caution">
    <text evidence="10">The sequence shown here is derived from an EMBL/GenBank/DDBJ whole genome shotgun (WGS) entry which is preliminary data.</text>
</comment>
<dbReference type="GO" id="GO:0022857">
    <property type="term" value="F:transmembrane transporter activity"/>
    <property type="evidence" value="ECO:0007669"/>
    <property type="project" value="InterPro"/>
</dbReference>
<feature type="transmembrane region" description="Helical" evidence="8">
    <location>
        <begin position="391"/>
        <end position="411"/>
    </location>
</feature>
<feature type="transmembrane region" description="Helical" evidence="8">
    <location>
        <begin position="27"/>
        <end position="49"/>
    </location>
</feature>
<dbReference type="InterPro" id="IPR036259">
    <property type="entry name" value="MFS_trans_sf"/>
</dbReference>
<feature type="transmembrane region" description="Helical" evidence="8">
    <location>
        <begin position="98"/>
        <end position="115"/>
    </location>
</feature>
<comment type="subcellular location">
    <subcellularLocation>
        <location evidence="1">Cell membrane</location>
        <topology evidence="1">Multi-pass membrane protein</topology>
    </subcellularLocation>
</comment>
<evidence type="ECO:0000256" key="5">
    <source>
        <dbReference type="ARBA" id="ARBA00022692"/>
    </source>
</evidence>
<evidence type="ECO:0000313" key="10">
    <source>
        <dbReference type="EMBL" id="MBB5046145.1"/>
    </source>
</evidence>
<dbReference type="InterPro" id="IPR020846">
    <property type="entry name" value="MFS_dom"/>
</dbReference>
<feature type="transmembrane region" description="Helical" evidence="8">
    <location>
        <begin position="219"/>
        <end position="237"/>
    </location>
</feature>
<evidence type="ECO:0000313" key="11">
    <source>
        <dbReference type="Proteomes" id="UP000542353"/>
    </source>
</evidence>
<evidence type="ECO:0000259" key="9">
    <source>
        <dbReference type="PROSITE" id="PS50850"/>
    </source>
</evidence>
<keyword evidence="11" id="KW-1185">Reference proteome</keyword>
<dbReference type="Proteomes" id="UP000542353">
    <property type="component" value="Unassembled WGS sequence"/>
</dbReference>
<keyword evidence="5 8" id="KW-0812">Transmembrane</keyword>
<feature type="transmembrane region" description="Helical" evidence="8">
    <location>
        <begin position="249"/>
        <end position="267"/>
    </location>
</feature>
<reference evidence="10 11" key="1">
    <citation type="submission" date="2020-08" db="EMBL/GenBank/DDBJ databases">
        <title>Genomic Encyclopedia of Type Strains, Phase IV (KMG-IV): sequencing the most valuable type-strain genomes for metagenomic binning, comparative biology and taxonomic classification.</title>
        <authorList>
            <person name="Goeker M."/>
        </authorList>
    </citation>
    <scope>NUCLEOTIDE SEQUENCE [LARGE SCALE GENOMIC DNA]</scope>
    <source>
        <strain evidence="10 11">DSM 12706</strain>
    </source>
</reference>
<feature type="transmembrane region" description="Helical" evidence="8">
    <location>
        <begin position="353"/>
        <end position="371"/>
    </location>
</feature>
<feature type="transmembrane region" description="Helical" evidence="8">
    <location>
        <begin position="324"/>
        <end position="346"/>
    </location>
</feature>
<name>A0A7W8DXV1_9BRAD</name>
<feature type="transmembrane region" description="Helical" evidence="8">
    <location>
        <begin position="423"/>
        <end position="440"/>
    </location>
</feature>
<evidence type="ECO:0000256" key="2">
    <source>
        <dbReference type="ARBA" id="ARBA00008537"/>
    </source>
</evidence>
<feature type="transmembrane region" description="Helical" evidence="8">
    <location>
        <begin position="69"/>
        <end position="91"/>
    </location>
</feature>
<dbReference type="NCBIfam" id="TIGR00711">
    <property type="entry name" value="efflux_EmrB"/>
    <property type="match status" value="1"/>
</dbReference>
<feature type="domain" description="Major facilitator superfamily (MFS) profile" evidence="9">
    <location>
        <begin position="32"/>
        <end position="530"/>
    </location>
</feature>
<dbReference type="PANTHER" id="PTHR42718">
    <property type="entry name" value="MAJOR FACILITATOR SUPERFAMILY MULTIDRUG TRANSPORTER MFSC"/>
    <property type="match status" value="1"/>
</dbReference>
<evidence type="ECO:0000256" key="1">
    <source>
        <dbReference type="ARBA" id="ARBA00004651"/>
    </source>
</evidence>
<evidence type="ECO:0000256" key="3">
    <source>
        <dbReference type="ARBA" id="ARBA00022448"/>
    </source>
</evidence>
<gene>
    <name evidence="10" type="ORF">HNR60_000887</name>
</gene>
<organism evidence="10 11">
    <name type="scientific">Rhodopseudomonas rhenobacensis</name>
    <dbReference type="NCBI Taxonomy" id="87461"/>
    <lineage>
        <taxon>Bacteria</taxon>
        <taxon>Pseudomonadati</taxon>
        <taxon>Pseudomonadota</taxon>
        <taxon>Alphaproteobacteria</taxon>
        <taxon>Hyphomicrobiales</taxon>
        <taxon>Nitrobacteraceae</taxon>
        <taxon>Rhodopseudomonas</taxon>
    </lineage>
</organism>
<dbReference type="AlphaFoldDB" id="A0A7W8DXV1"/>
<sequence>MTATTFIVHPAAGALDGAATRKASGRAAAVIAVGALTAAAVMDGLNAIIFDIAGDHMAGYVSATPDEAAWLNLAYFMAKVCGLPMTALLLTWLGTRRLLQCALVLVIIASAGCWLGRDLTFLVLCRALQGLGGAAILAGGQSWLFGQFPNRRQGLIQAIFALGAIMLPTTAAPAIAGVIVDADSWNAVLLLNVPIGLVVLAVLPLFTPRRVPCVVKPDWLGLALICLGLPSLVYVLVEGSRWDWFEDSKIVWLSLIAGASLTGFICWQRSGRNTSPLIDLKIFRHEEFAFGFAVSFVAGFALFGSAFLIPAYTLEVLQFPARDAGLVLLPSALTVGLGLLTSGSVIQLLRAPPVVIVPFGIAIFMTAMWLLSGSNAGSGYPDLVPTLVLRGFGMGLLFIAITIVCLGDLTGAEIPHGVGLFNLGRQMGGLIGIAFLATFLDHHMAVSRTVIVSNLAQGSPVVTQSLQAMEQGFASRGMAPEQATSAALAALDRMVTGQAAAISFNEAFLSLALLFVVAVPCLLVVKASLTLLGRRRRDKTAEA</sequence>
<dbReference type="SUPFAM" id="SSF103473">
    <property type="entry name" value="MFS general substrate transporter"/>
    <property type="match status" value="1"/>
</dbReference>
<keyword evidence="4" id="KW-1003">Cell membrane</keyword>
<dbReference type="RefSeq" id="WP_184254706.1">
    <property type="nucleotide sequence ID" value="NZ_JACHIH010000003.1"/>
</dbReference>
<dbReference type="GO" id="GO:0005886">
    <property type="term" value="C:plasma membrane"/>
    <property type="evidence" value="ECO:0007669"/>
    <property type="project" value="UniProtKB-SubCell"/>
</dbReference>
<proteinExistence type="inferred from homology"/>
<dbReference type="InterPro" id="IPR011701">
    <property type="entry name" value="MFS"/>
</dbReference>
<dbReference type="Gene3D" id="1.20.1250.20">
    <property type="entry name" value="MFS general substrate transporter like domains"/>
    <property type="match status" value="2"/>
</dbReference>
<protein>
    <submittedName>
        <fullName evidence="10">DHA2 family multidrug resistance protein</fullName>
    </submittedName>
</protein>
<keyword evidence="3" id="KW-0813">Transport</keyword>
<evidence type="ECO:0000256" key="7">
    <source>
        <dbReference type="ARBA" id="ARBA00023136"/>
    </source>
</evidence>